<name>A0ABT1T2Z8_9SPHI</name>
<evidence type="ECO:0000313" key="2">
    <source>
        <dbReference type="EMBL" id="MCQ6958313.1"/>
    </source>
</evidence>
<feature type="signal peptide" evidence="1">
    <location>
        <begin position="1"/>
        <end position="25"/>
    </location>
</feature>
<comment type="caution">
    <text evidence="2">The sequence shown here is derived from an EMBL/GenBank/DDBJ whole genome shotgun (WGS) entry which is preliminary data.</text>
</comment>
<accession>A0ABT1T2Z8</accession>
<feature type="chain" id="PRO_5045602565" evidence="1">
    <location>
        <begin position="26"/>
        <end position="214"/>
    </location>
</feature>
<evidence type="ECO:0000256" key="1">
    <source>
        <dbReference type="SAM" id="SignalP"/>
    </source>
</evidence>
<proteinExistence type="predicted"/>
<dbReference type="EMBL" id="JANHOH010000001">
    <property type="protein sequence ID" value="MCQ6958313.1"/>
    <property type="molecule type" value="Genomic_DNA"/>
</dbReference>
<protein>
    <submittedName>
        <fullName evidence="2">TerB family tellurite resistance protein</fullName>
    </submittedName>
</protein>
<reference evidence="2 3" key="1">
    <citation type="submission" date="2022-07" db="EMBL/GenBank/DDBJ databases">
        <title>Mucilaginibacter sp. JC4.</title>
        <authorList>
            <person name="Le V."/>
            <person name="Ko S.-R."/>
            <person name="Ahn C.-Y."/>
            <person name="Oh H.-M."/>
        </authorList>
    </citation>
    <scope>NUCLEOTIDE SEQUENCE [LARGE SCALE GENOMIC DNA]</scope>
    <source>
        <strain evidence="2 3">JC4</strain>
    </source>
</reference>
<keyword evidence="3" id="KW-1185">Reference proteome</keyword>
<dbReference type="RefSeq" id="WP_256538490.1">
    <property type="nucleotide sequence ID" value="NZ_JANHOH010000001.1"/>
</dbReference>
<keyword evidence="1" id="KW-0732">Signal</keyword>
<dbReference type="Proteomes" id="UP001204376">
    <property type="component" value="Unassembled WGS sequence"/>
</dbReference>
<evidence type="ECO:0000313" key="3">
    <source>
        <dbReference type="Proteomes" id="UP001204376"/>
    </source>
</evidence>
<gene>
    <name evidence="2" type="ORF">NPE20_10105</name>
</gene>
<sequence length="214" mass="24032">MKTMIKAMISLLLGISIFQVKPCQAQSQELQQLLLNIEKLTQMKSILADMKLGYQIYQQGYGAISSLSKGNFDLHNVYLTGLLAISPAVKKYGRIADILLMQSDLISEYKKKLSLFRQSKSFSAGEIDYMSGVYSKLASETLEDAESLTHILTAGKLRMSDAERIKSIDRIYGTSADRLQFLRTFNNQGMLLSLQRGKDAADNRSLKRLYGLIQ</sequence>
<organism evidence="2 3">
    <name type="scientific">Mucilaginibacter aquariorum</name>
    <dbReference type="NCBI Taxonomy" id="2967225"/>
    <lineage>
        <taxon>Bacteria</taxon>
        <taxon>Pseudomonadati</taxon>
        <taxon>Bacteroidota</taxon>
        <taxon>Sphingobacteriia</taxon>
        <taxon>Sphingobacteriales</taxon>
        <taxon>Sphingobacteriaceae</taxon>
        <taxon>Mucilaginibacter</taxon>
    </lineage>
</organism>